<dbReference type="EC" id="3.6.1.55" evidence="6"/>
<keyword evidence="3 4" id="KW-0378">Hydrolase</keyword>
<dbReference type="GO" id="GO:0035539">
    <property type="term" value="F:8-oxo-7,8-dihydrodeoxyguanosine triphosphate pyrophosphatase activity"/>
    <property type="evidence" value="ECO:0007669"/>
    <property type="project" value="UniProtKB-EC"/>
</dbReference>
<evidence type="ECO:0000313" key="7">
    <source>
        <dbReference type="Proteomes" id="UP000587527"/>
    </source>
</evidence>
<dbReference type="PRINTS" id="PR00502">
    <property type="entry name" value="NUDIXFAMILY"/>
</dbReference>
<accession>A0A841BCI4</accession>
<dbReference type="PANTHER" id="PTHR43046">
    <property type="entry name" value="GDP-MANNOSE MANNOSYL HYDROLASE"/>
    <property type="match status" value="1"/>
</dbReference>
<dbReference type="Proteomes" id="UP000587527">
    <property type="component" value="Unassembled WGS sequence"/>
</dbReference>
<dbReference type="InterPro" id="IPR020084">
    <property type="entry name" value="NUDIX_hydrolase_CS"/>
</dbReference>
<dbReference type="EMBL" id="JACHMN010000001">
    <property type="protein sequence ID" value="MBB5866817.1"/>
    <property type="molecule type" value="Genomic_DNA"/>
</dbReference>
<dbReference type="PROSITE" id="PS51462">
    <property type="entry name" value="NUDIX"/>
    <property type="match status" value="1"/>
</dbReference>
<dbReference type="RefSeq" id="WP_184830892.1">
    <property type="nucleotide sequence ID" value="NZ_JACHMN010000001.1"/>
</dbReference>
<sequence>MTEQPPDSRPAIAAAVIVHDGRVLMVRRRVTEGSLSWQFPAGQVEDGESDEQAAVRETAEETGLTVRAVGYIGDRVHPTTGRTMAYIACEAVAGNAHVADEEELDAVAWCTTALLTEYVPYPLFEPVQRYLDSALKDK</sequence>
<reference evidence="6 7" key="1">
    <citation type="submission" date="2020-08" db="EMBL/GenBank/DDBJ databases">
        <title>Sequencing the genomes of 1000 actinobacteria strains.</title>
        <authorList>
            <person name="Klenk H.-P."/>
        </authorList>
    </citation>
    <scope>NUCLEOTIDE SEQUENCE [LARGE SCALE GENOMIC DNA]</scope>
    <source>
        <strain evidence="6 7">DSM 45362</strain>
    </source>
</reference>
<evidence type="ECO:0000313" key="6">
    <source>
        <dbReference type="EMBL" id="MBB5866817.1"/>
    </source>
</evidence>
<name>A0A841BCI4_9ACTN</name>
<dbReference type="InterPro" id="IPR000086">
    <property type="entry name" value="NUDIX_hydrolase_dom"/>
</dbReference>
<comment type="caution">
    <text evidence="6">The sequence shown here is derived from an EMBL/GenBank/DDBJ whole genome shotgun (WGS) entry which is preliminary data.</text>
</comment>
<dbReference type="SUPFAM" id="SSF55811">
    <property type="entry name" value="Nudix"/>
    <property type="match status" value="1"/>
</dbReference>
<protein>
    <submittedName>
        <fullName evidence="6">8-oxo-dGTP diphosphatase</fullName>
        <ecNumber evidence="6">3.6.1.55</ecNumber>
    </submittedName>
</protein>
<dbReference type="CDD" id="cd02883">
    <property type="entry name" value="NUDIX_Hydrolase"/>
    <property type="match status" value="1"/>
</dbReference>
<dbReference type="InterPro" id="IPR015797">
    <property type="entry name" value="NUDIX_hydrolase-like_dom_sf"/>
</dbReference>
<dbReference type="AlphaFoldDB" id="A0A841BCI4"/>
<dbReference type="Pfam" id="PF00293">
    <property type="entry name" value="NUDIX"/>
    <property type="match status" value="1"/>
</dbReference>
<gene>
    <name evidence="6" type="ORF">F4553_000196</name>
</gene>
<evidence type="ECO:0000259" key="5">
    <source>
        <dbReference type="PROSITE" id="PS51462"/>
    </source>
</evidence>
<dbReference type="PROSITE" id="PS00893">
    <property type="entry name" value="NUDIX_BOX"/>
    <property type="match status" value="1"/>
</dbReference>
<keyword evidence="7" id="KW-1185">Reference proteome</keyword>
<comment type="cofactor">
    <cofactor evidence="1">
        <name>Mg(2+)</name>
        <dbReference type="ChEBI" id="CHEBI:18420"/>
    </cofactor>
</comment>
<evidence type="ECO:0000256" key="4">
    <source>
        <dbReference type="RuleBase" id="RU003476"/>
    </source>
</evidence>
<dbReference type="Gene3D" id="3.90.79.10">
    <property type="entry name" value="Nucleoside Triphosphate Pyrophosphohydrolase"/>
    <property type="match status" value="1"/>
</dbReference>
<evidence type="ECO:0000256" key="3">
    <source>
        <dbReference type="ARBA" id="ARBA00022801"/>
    </source>
</evidence>
<feature type="domain" description="Nudix hydrolase" evidence="5">
    <location>
        <begin position="7"/>
        <end position="135"/>
    </location>
</feature>
<evidence type="ECO:0000256" key="1">
    <source>
        <dbReference type="ARBA" id="ARBA00001946"/>
    </source>
</evidence>
<comment type="similarity">
    <text evidence="2 4">Belongs to the Nudix hydrolase family.</text>
</comment>
<organism evidence="6 7">
    <name type="scientific">Allocatelliglobosispora scoriae</name>
    <dbReference type="NCBI Taxonomy" id="643052"/>
    <lineage>
        <taxon>Bacteria</taxon>
        <taxon>Bacillati</taxon>
        <taxon>Actinomycetota</taxon>
        <taxon>Actinomycetes</taxon>
        <taxon>Micromonosporales</taxon>
        <taxon>Micromonosporaceae</taxon>
        <taxon>Allocatelliglobosispora</taxon>
    </lineage>
</organism>
<dbReference type="PANTHER" id="PTHR43046:SF14">
    <property type="entry name" value="MUTT_NUDIX FAMILY PROTEIN"/>
    <property type="match status" value="1"/>
</dbReference>
<evidence type="ECO:0000256" key="2">
    <source>
        <dbReference type="ARBA" id="ARBA00005582"/>
    </source>
</evidence>
<proteinExistence type="inferred from homology"/>
<dbReference type="InterPro" id="IPR020476">
    <property type="entry name" value="Nudix_hydrolase"/>
</dbReference>